<evidence type="ECO:0000313" key="2">
    <source>
        <dbReference type="Proteomes" id="UP000078046"/>
    </source>
</evidence>
<dbReference type="Proteomes" id="UP000078046">
    <property type="component" value="Unassembled WGS sequence"/>
</dbReference>
<dbReference type="AlphaFoldDB" id="A0A177AT34"/>
<accession>A0A177AT34</accession>
<reference evidence="1 2" key="1">
    <citation type="submission" date="2016-04" db="EMBL/GenBank/DDBJ databases">
        <title>The genome of Intoshia linei affirms orthonectids as highly simplified spiralians.</title>
        <authorList>
            <person name="Mikhailov K.V."/>
            <person name="Slusarev G.S."/>
            <person name="Nikitin M.A."/>
            <person name="Logacheva M.D."/>
            <person name="Penin A."/>
            <person name="Aleoshin V."/>
            <person name="Panchin Y.V."/>
        </authorList>
    </citation>
    <scope>NUCLEOTIDE SEQUENCE [LARGE SCALE GENOMIC DNA]</scope>
    <source>
        <strain evidence="1">Intl2013</strain>
        <tissue evidence="1">Whole animal</tissue>
    </source>
</reference>
<evidence type="ECO:0000313" key="1">
    <source>
        <dbReference type="EMBL" id="OAF64533.1"/>
    </source>
</evidence>
<evidence type="ECO:0008006" key="3">
    <source>
        <dbReference type="Google" id="ProtNLM"/>
    </source>
</evidence>
<dbReference type="EMBL" id="LWCA01001768">
    <property type="protein sequence ID" value="OAF64533.1"/>
    <property type="molecule type" value="Genomic_DNA"/>
</dbReference>
<sequence length="130" mass="14986">DVIIYSGRCFSHFVGILDDHDSNVFKLVISNKVMKTESEHLIVTFLNTSNSLIEETKDIINVDTTPYNVRLKGISCHQAKIEWSCQAYDLTNNIMKFIVYLDKKVHVGTRNSYVLLKNLRSNTEYNIEVI</sequence>
<protein>
    <recommendedName>
        <fullName evidence="3">Fibronectin type-III domain-containing protein</fullName>
    </recommendedName>
</protein>
<feature type="non-terminal residue" evidence="1">
    <location>
        <position position="1"/>
    </location>
</feature>
<dbReference type="SUPFAM" id="SSF49265">
    <property type="entry name" value="Fibronectin type III"/>
    <property type="match status" value="1"/>
</dbReference>
<organism evidence="1 2">
    <name type="scientific">Intoshia linei</name>
    <dbReference type="NCBI Taxonomy" id="1819745"/>
    <lineage>
        <taxon>Eukaryota</taxon>
        <taxon>Metazoa</taxon>
        <taxon>Spiralia</taxon>
        <taxon>Lophotrochozoa</taxon>
        <taxon>Mesozoa</taxon>
        <taxon>Orthonectida</taxon>
        <taxon>Rhopaluridae</taxon>
        <taxon>Intoshia</taxon>
    </lineage>
</organism>
<comment type="caution">
    <text evidence="1">The sequence shown here is derived from an EMBL/GenBank/DDBJ whole genome shotgun (WGS) entry which is preliminary data.</text>
</comment>
<dbReference type="InterPro" id="IPR003961">
    <property type="entry name" value="FN3_dom"/>
</dbReference>
<dbReference type="CDD" id="cd00063">
    <property type="entry name" value="FN3"/>
    <property type="match status" value="1"/>
</dbReference>
<proteinExistence type="predicted"/>
<name>A0A177AT34_9BILA</name>
<gene>
    <name evidence="1" type="ORF">A3Q56_07764</name>
</gene>
<dbReference type="InterPro" id="IPR036116">
    <property type="entry name" value="FN3_sf"/>
</dbReference>
<keyword evidence="2" id="KW-1185">Reference proteome</keyword>